<dbReference type="Proteomes" id="UP000593572">
    <property type="component" value="Unassembled WGS sequence"/>
</dbReference>
<gene>
    <name evidence="2" type="ORF">Golob_026625</name>
</gene>
<keyword evidence="3" id="KW-1185">Reference proteome</keyword>
<feature type="region of interest" description="Disordered" evidence="1">
    <location>
        <begin position="99"/>
        <end position="121"/>
    </location>
</feature>
<evidence type="ECO:0000313" key="3">
    <source>
        <dbReference type="Proteomes" id="UP000593572"/>
    </source>
</evidence>
<proteinExistence type="predicted"/>
<reference evidence="2 3" key="1">
    <citation type="journal article" date="2019" name="Genome Biol. Evol.">
        <title>Insights into the evolution of the New World diploid cottons (Gossypium, subgenus Houzingenia) based on genome sequencing.</title>
        <authorList>
            <person name="Grover C.E."/>
            <person name="Arick M.A. 2nd"/>
            <person name="Thrash A."/>
            <person name="Conover J.L."/>
            <person name="Sanders W.S."/>
            <person name="Peterson D.G."/>
            <person name="Frelichowski J.E."/>
            <person name="Scheffler J.A."/>
            <person name="Scheffler B.E."/>
            <person name="Wendel J.F."/>
        </authorList>
    </citation>
    <scope>NUCLEOTIDE SEQUENCE [LARGE SCALE GENOMIC DNA]</scope>
    <source>
        <strain evidence="2">157</strain>
        <tissue evidence="2">Leaf</tissue>
    </source>
</reference>
<comment type="caution">
    <text evidence="2">The sequence shown here is derived from an EMBL/GenBank/DDBJ whole genome shotgun (WGS) entry which is preliminary data.</text>
</comment>
<name>A0A7J8LVQ5_9ROSI</name>
<feature type="compositionally biased region" description="Basic and acidic residues" evidence="1">
    <location>
        <begin position="100"/>
        <end position="110"/>
    </location>
</feature>
<organism evidence="2 3">
    <name type="scientific">Gossypium lobatum</name>
    <dbReference type="NCBI Taxonomy" id="34289"/>
    <lineage>
        <taxon>Eukaryota</taxon>
        <taxon>Viridiplantae</taxon>
        <taxon>Streptophyta</taxon>
        <taxon>Embryophyta</taxon>
        <taxon>Tracheophyta</taxon>
        <taxon>Spermatophyta</taxon>
        <taxon>Magnoliopsida</taxon>
        <taxon>eudicotyledons</taxon>
        <taxon>Gunneridae</taxon>
        <taxon>Pentapetalae</taxon>
        <taxon>rosids</taxon>
        <taxon>malvids</taxon>
        <taxon>Malvales</taxon>
        <taxon>Malvaceae</taxon>
        <taxon>Malvoideae</taxon>
        <taxon>Gossypium</taxon>
    </lineage>
</organism>
<evidence type="ECO:0000256" key="1">
    <source>
        <dbReference type="SAM" id="MobiDB-lite"/>
    </source>
</evidence>
<protein>
    <submittedName>
        <fullName evidence="2">Uncharacterized protein</fullName>
    </submittedName>
</protein>
<dbReference type="EMBL" id="JABEZX010000005">
    <property type="protein sequence ID" value="MBA0556535.1"/>
    <property type="molecule type" value="Genomic_DNA"/>
</dbReference>
<evidence type="ECO:0000313" key="2">
    <source>
        <dbReference type="EMBL" id="MBA0556535.1"/>
    </source>
</evidence>
<sequence>MSEGYNLDLDLSYCPHYTGRYVRLRYRVRHRSVVACSCCSREPSGDYHFYDLSVGQSRLVGRKCVVSSVHDGRNARVKLGDAEVYVEAMNYAATAIPKEATQDGHVREGQQRLGDAAQGAH</sequence>
<dbReference type="AlphaFoldDB" id="A0A7J8LVQ5"/>
<accession>A0A7J8LVQ5</accession>